<protein>
    <submittedName>
        <fullName evidence="2">Uncharacterized protein</fullName>
    </submittedName>
</protein>
<dbReference type="VEuPathDB" id="FungiDB:F503_02511"/>
<sequence>MEIDLGLSPSTSDGDDDLHLPDDDLADEDVRLLFSLAKPVVIDDSSSETSSSSSSSSASSTEDPSAPPRITLLRGIDSFDAWEASLRANLEFHGVSGFLETGSDDDKNRAKTRNRAAAERRPRQIGGLAFAHTPEKRKRNDTEDGEEAKRRRRGSLLAYVEDESEPAPAAENASPSKIDLRFVTDTTKAMYNPLIKRPRYHFEAAVDHIVRLAAASGYTASLVQRLCMADRMRCDSLAAYQRLLTETRRSLSRVHANPGDDYMVWMALQGLKQAHPRWRQLLIRRKASPQGLDWDSLMEAMSARACREKVGSSSGSSGGHGNGMQARQPSVSDIESF</sequence>
<dbReference type="HOGENOM" id="CLU_824118_0_0_1"/>
<feature type="region of interest" description="Disordered" evidence="1">
    <location>
        <begin position="308"/>
        <end position="337"/>
    </location>
</feature>
<dbReference type="Proteomes" id="UP000016923">
    <property type="component" value="Unassembled WGS sequence"/>
</dbReference>
<dbReference type="OrthoDB" id="10417768at2759"/>
<gene>
    <name evidence="2" type="ORF">F503_02511</name>
</gene>
<feature type="compositionally biased region" description="Polar residues" evidence="1">
    <location>
        <begin position="325"/>
        <end position="337"/>
    </location>
</feature>
<feature type="region of interest" description="Disordered" evidence="1">
    <location>
        <begin position="97"/>
        <end position="174"/>
    </location>
</feature>
<dbReference type="EMBL" id="KE148153">
    <property type="protein sequence ID" value="EPE06383.1"/>
    <property type="molecule type" value="Genomic_DNA"/>
</dbReference>
<accession>S3CIZ7</accession>
<evidence type="ECO:0000313" key="2">
    <source>
        <dbReference type="EMBL" id="EPE06383.1"/>
    </source>
</evidence>
<evidence type="ECO:0000256" key="1">
    <source>
        <dbReference type="SAM" id="MobiDB-lite"/>
    </source>
</evidence>
<reference evidence="2 3" key="1">
    <citation type="journal article" date="2013" name="BMC Genomics">
        <title>The genome and transcriptome of the pine saprophyte Ophiostoma piceae, and a comparison with the bark beetle-associated pine pathogen Grosmannia clavigera.</title>
        <authorList>
            <person name="Haridas S."/>
            <person name="Wang Y."/>
            <person name="Lim L."/>
            <person name="Massoumi Alamouti S."/>
            <person name="Jackman S."/>
            <person name="Docking R."/>
            <person name="Robertson G."/>
            <person name="Birol I."/>
            <person name="Bohlmann J."/>
            <person name="Breuil C."/>
        </authorList>
    </citation>
    <scope>NUCLEOTIDE SEQUENCE [LARGE SCALE GENOMIC DNA]</scope>
    <source>
        <strain evidence="2 3">UAMH 11346</strain>
    </source>
</reference>
<feature type="region of interest" description="Disordered" evidence="1">
    <location>
        <begin position="1"/>
        <end position="23"/>
    </location>
</feature>
<feature type="compositionally biased region" description="Low complexity" evidence="1">
    <location>
        <begin position="47"/>
        <end position="64"/>
    </location>
</feature>
<name>S3CIZ7_OPHP1</name>
<dbReference type="eggNOG" id="ENOG502RCMS">
    <property type="taxonomic scope" value="Eukaryota"/>
</dbReference>
<evidence type="ECO:0000313" key="3">
    <source>
        <dbReference type="Proteomes" id="UP000016923"/>
    </source>
</evidence>
<proteinExistence type="predicted"/>
<keyword evidence="3" id="KW-1185">Reference proteome</keyword>
<dbReference type="AlphaFoldDB" id="S3CIZ7"/>
<feature type="region of interest" description="Disordered" evidence="1">
    <location>
        <begin position="42"/>
        <end position="71"/>
    </location>
</feature>
<organism evidence="2 3">
    <name type="scientific">Ophiostoma piceae (strain UAMH 11346)</name>
    <name type="common">Sap stain fungus</name>
    <dbReference type="NCBI Taxonomy" id="1262450"/>
    <lineage>
        <taxon>Eukaryota</taxon>
        <taxon>Fungi</taxon>
        <taxon>Dikarya</taxon>
        <taxon>Ascomycota</taxon>
        <taxon>Pezizomycotina</taxon>
        <taxon>Sordariomycetes</taxon>
        <taxon>Sordariomycetidae</taxon>
        <taxon>Ophiostomatales</taxon>
        <taxon>Ophiostomataceae</taxon>
        <taxon>Ophiostoma</taxon>
    </lineage>
</organism>